<dbReference type="EMBL" id="JBDJPC010000001">
    <property type="protein sequence ID" value="KAL1517941.1"/>
    <property type="molecule type" value="Genomic_DNA"/>
</dbReference>
<accession>A0ABD1FF81</accession>
<protein>
    <submittedName>
        <fullName evidence="1">Uncharacterized protein</fullName>
    </submittedName>
</protein>
<evidence type="ECO:0000313" key="2">
    <source>
        <dbReference type="Proteomes" id="UP001566132"/>
    </source>
</evidence>
<comment type="caution">
    <text evidence="1">The sequence shown here is derived from an EMBL/GenBank/DDBJ whole genome shotgun (WGS) entry which is preliminary data.</text>
</comment>
<name>A0ABD1FF81_HYPHA</name>
<proteinExistence type="predicted"/>
<keyword evidence="2" id="KW-1185">Reference proteome</keyword>
<evidence type="ECO:0000313" key="1">
    <source>
        <dbReference type="EMBL" id="KAL1517941.1"/>
    </source>
</evidence>
<reference evidence="1 2" key="1">
    <citation type="submission" date="2024-05" db="EMBL/GenBank/DDBJ databases">
        <title>Genetic variation in Jamaican populations of the coffee berry borer (Hypothenemus hampei).</title>
        <authorList>
            <person name="Errbii M."/>
            <person name="Myrie A."/>
        </authorList>
    </citation>
    <scope>NUCLEOTIDE SEQUENCE [LARGE SCALE GENOMIC DNA]</scope>
    <source>
        <strain evidence="1">JA-Hopewell-2020-01-JO</strain>
        <tissue evidence="1">Whole body</tissue>
    </source>
</reference>
<dbReference type="Proteomes" id="UP001566132">
    <property type="component" value="Unassembled WGS sequence"/>
</dbReference>
<sequence length="290" mass="33525">MANSKDIAVPQLVGRETESRIMVEETIAFLEKFTTFLNVTQGQEEALIKESDLSEVCSDLTNFHNEVLFNIKTVLNQFTLELSQDSSNDTFDLDAIVIQLLANCLMYIINQLREDHLNCQSIFEYFIKLEKSIQFLTATEIRILDQNKFVHLVKCWIIDLLKLITCADGIPRKNPANIKMFATVKQMLIHLGRVQCFCNEIIHEILKKLNCSLAYYEANPAFADYILKQTSLEFLLNILQVVVKEAFEREEVINERQDLCDTLLKFCECLDVNGPNLFVKNLRKLLLFLK</sequence>
<organism evidence="1 2">
    <name type="scientific">Hypothenemus hampei</name>
    <name type="common">Coffee berry borer</name>
    <dbReference type="NCBI Taxonomy" id="57062"/>
    <lineage>
        <taxon>Eukaryota</taxon>
        <taxon>Metazoa</taxon>
        <taxon>Ecdysozoa</taxon>
        <taxon>Arthropoda</taxon>
        <taxon>Hexapoda</taxon>
        <taxon>Insecta</taxon>
        <taxon>Pterygota</taxon>
        <taxon>Neoptera</taxon>
        <taxon>Endopterygota</taxon>
        <taxon>Coleoptera</taxon>
        <taxon>Polyphaga</taxon>
        <taxon>Cucujiformia</taxon>
        <taxon>Curculionidae</taxon>
        <taxon>Scolytinae</taxon>
        <taxon>Hypothenemus</taxon>
    </lineage>
</organism>
<gene>
    <name evidence="1" type="ORF">ABEB36_001637</name>
</gene>
<dbReference type="AlphaFoldDB" id="A0ABD1FF81"/>